<evidence type="ECO:0000313" key="1">
    <source>
        <dbReference type="EMBL" id="SVD62739.1"/>
    </source>
</evidence>
<name>A0A382WVU9_9ZZZZ</name>
<organism evidence="1">
    <name type="scientific">marine metagenome</name>
    <dbReference type="NCBI Taxonomy" id="408172"/>
    <lineage>
        <taxon>unclassified sequences</taxon>
        <taxon>metagenomes</taxon>
        <taxon>ecological metagenomes</taxon>
    </lineage>
</organism>
<sequence>MKKLLFAGLGVVFAYFASSFLIGQQLSRQTDAFVDTLISSGQFSVRRLEYTP</sequence>
<reference evidence="1" key="1">
    <citation type="submission" date="2018-05" db="EMBL/GenBank/DDBJ databases">
        <authorList>
            <person name="Lanie J.A."/>
            <person name="Ng W.-L."/>
            <person name="Kazmierczak K.M."/>
            <person name="Andrzejewski T.M."/>
            <person name="Davidsen T.M."/>
            <person name="Wayne K.J."/>
            <person name="Tettelin H."/>
            <person name="Glass J.I."/>
            <person name="Rusch D."/>
            <person name="Podicherti R."/>
            <person name="Tsui H.-C.T."/>
            <person name="Winkler M.E."/>
        </authorList>
    </citation>
    <scope>NUCLEOTIDE SEQUENCE</scope>
</reference>
<gene>
    <name evidence="1" type="ORF">METZ01_LOCUS415593</name>
</gene>
<dbReference type="AlphaFoldDB" id="A0A382WVU9"/>
<protein>
    <submittedName>
        <fullName evidence="1">Uncharacterized protein</fullName>
    </submittedName>
</protein>
<feature type="non-terminal residue" evidence="1">
    <location>
        <position position="52"/>
    </location>
</feature>
<proteinExistence type="predicted"/>
<dbReference type="EMBL" id="UINC01162790">
    <property type="protein sequence ID" value="SVD62739.1"/>
    <property type="molecule type" value="Genomic_DNA"/>
</dbReference>
<accession>A0A382WVU9</accession>